<evidence type="ECO:0000259" key="2">
    <source>
        <dbReference type="Pfam" id="PF19040"/>
    </source>
</evidence>
<keyword evidence="4" id="KW-1185">Reference proteome</keyword>
<dbReference type="Pfam" id="PF19040">
    <property type="entry name" value="SGNH"/>
    <property type="match status" value="1"/>
</dbReference>
<sequence>MSLPEAAAPAPVDVALFGDSHADAFLPAVVSATKQRDTAPAYIGLGGCIPLIGVDVRAGNWPAEVCRTLAQEQYNFAVKTKPKNVLLVGRWSMYIDRVDSASSAKKYYLVEAETDPLSKDHSREVFVRGLERTVRAYEALGAKVFFVEQVPQQLADPRAVFHRINQRGLWGKEGATEVISRNSVPLASLSERQAPLRQLLEQLPPIDDFTVLSPEEHFCDQNHCAMGDKDGPYYHDRDHLKGSPQKTENKAR</sequence>
<dbReference type="RefSeq" id="WP_034403584.1">
    <property type="nucleotide sequence ID" value="NZ_AWTP01000180.1"/>
</dbReference>
<dbReference type="InterPro" id="IPR043968">
    <property type="entry name" value="SGNH"/>
</dbReference>
<evidence type="ECO:0000313" key="4">
    <source>
        <dbReference type="Proteomes" id="UP000029549"/>
    </source>
</evidence>
<feature type="domain" description="SGNH" evidence="2">
    <location>
        <begin position="10"/>
        <end position="240"/>
    </location>
</feature>
<name>A0A0E3C9R0_9BURK</name>
<organism evidence="3 4">
    <name type="scientific">Comamonas thiooxydans</name>
    <dbReference type="NCBI Taxonomy" id="363952"/>
    <lineage>
        <taxon>Bacteria</taxon>
        <taxon>Pseudomonadati</taxon>
        <taxon>Pseudomonadota</taxon>
        <taxon>Betaproteobacteria</taxon>
        <taxon>Burkholderiales</taxon>
        <taxon>Comamonadaceae</taxon>
        <taxon>Comamonas</taxon>
    </lineage>
</organism>
<accession>A0A0E3C9R0</accession>
<comment type="caution">
    <text evidence="3">The sequence shown here is derived from an EMBL/GenBank/DDBJ whole genome shotgun (WGS) entry which is preliminary data.</text>
</comment>
<dbReference type="Proteomes" id="UP000029549">
    <property type="component" value="Unassembled WGS sequence"/>
</dbReference>
<proteinExistence type="predicted"/>
<evidence type="ECO:0000256" key="1">
    <source>
        <dbReference type="SAM" id="MobiDB-lite"/>
    </source>
</evidence>
<evidence type="ECO:0000313" key="3">
    <source>
        <dbReference type="EMBL" id="KGH01941.1"/>
    </source>
</evidence>
<feature type="region of interest" description="Disordered" evidence="1">
    <location>
        <begin position="230"/>
        <end position="252"/>
    </location>
</feature>
<protein>
    <recommendedName>
        <fullName evidence="2">SGNH domain-containing protein</fullName>
    </recommendedName>
</protein>
<gene>
    <name evidence="3" type="ORF">P608_26895</name>
</gene>
<reference evidence="3 4" key="1">
    <citation type="submission" date="2013-09" db="EMBL/GenBank/DDBJ databases">
        <title>High correlation between genotypes and phenotypes of environmental bacteria Comamonas testosteroni strains.</title>
        <authorList>
            <person name="Liu L."/>
            <person name="Zhu W."/>
            <person name="Xia X."/>
            <person name="Xu B."/>
            <person name="Luo M."/>
            <person name="Wang G."/>
        </authorList>
    </citation>
    <scope>NUCLEOTIDE SEQUENCE [LARGE SCALE GENOMIC DNA]</scope>
    <source>
        <strain evidence="3 4">DF2</strain>
    </source>
</reference>
<dbReference type="AlphaFoldDB" id="A0A0E3C9R0"/>
<dbReference type="EMBL" id="AWTP01000180">
    <property type="protein sequence ID" value="KGH01941.1"/>
    <property type="molecule type" value="Genomic_DNA"/>
</dbReference>